<organism evidence="2 3">
    <name type="scientific">Polyporus arcularius HHB13444</name>
    <dbReference type="NCBI Taxonomy" id="1314778"/>
    <lineage>
        <taxon>Eukaryota</taxon>
        <taxon>Fungi</taxon>
        <taxon>Dikarya</taxon>
        <taxon>Basidiomycota</taxon>
        <taxon>Agaricomycotina</taxon>
        <taxon>Agaricomycetes</taxon>
        <taxon>Polyporales</taxon>
        <taxon>Polyporaceae</taxon>
        <taxon>Polyporus</taxon>
    </lineage>
</organism>
<dbReference type="Proteomes" id="UP000308197">
    <property type="component" value="Unassembled WGS sequence"/>
</dbReference>
<name>A0A5C3NKX3_9APHY</name>
<feature type="region of interest" description="Disordered" evidence="1">
    <location>
        <begin position="57"/>
        <end position="122"/>
    </location>
</feature>
<feature type="non-terminal residue" evidence="2">
    <location>
        <position position="225"/>
    </location>
</feature>
<dbReference type="EMBL" id="ML213331">
    <property type="protein sequence ID" value="TFK77662.1"/>
    <property type="molecule type" value="Genomic_DNA"/>
</dbReference>
<keyword evidence="3" id="KW-1185">Reference proteome</keyword>
<evidence type="ECO:0000256" key="1">
    <source>
        <dbReference type="SAM" id="MobiDB-lite"/>
    </source>
</evidence>
<gene>
    <name evidence="2" type="ORF">K466DRAFT_571340</name>
</gene>
<dbReference type="InParanoid" id="A0A5C3NKX3"/>
<sequence length="225" mass="25089">MLRATALLLRHHALRAHLRLRSLLHLHQPLRTQPDAPPRTSILHPLESTSLLARRVSKARSMTRLRITSQSPASTPEPDEREHTPPRNSPSPDPLEVAPVDPEPAHVPAHRAPVSPPASAASDDELDLLADGHEDAFECTLEVMMAGIEHVYSDDELVDYLSYDDALAVAFESVVEHASKASQEHFGEPRSISEVMRLEPEERERWLKAAQDEIQSLVENGTFQL</sequence>
<dbReference type="STRING" id="1314778.A0A5C3NKX3"/>
<dbReference type="AlphaFoldDB" id="A0A5C3NKX3"/>
<evidence type="ECO:0000313" key="2">
    <source>
        <dbReference type="EMBL" id="TFK77662.1"/>
    </source>
</evidence>
<accession>A0A5C3NKX3</accession>
<evidence type="ECO:0000313" key="3">
    <source>
        <dbReference type="Proteomes" id="UP000308197"/>
    </source>
</evidence>
<protein>
    <submittedName>
        <fullName evidence="2">Uncharacterized protein</fullName>
    </submittedName>
</protein>
<feature type="compositionally biased region" description="Low complexity" evidence="1">
    <location>
        <begin position="106"/>
        <end position="121"/>
    </location>
</feature>
<reference evidence="2 3" key="1">
    <citation type="journal article" date="2019" name="Nat. Ecol. Evol.">
        <title>Megaphylogeny resolves global patterns of mushroom evolution.</title>
        <authorList>
            <person name="Varga T."/>
            <person name="Krizsan K."/>
            <person name="Foldi C."/>
            <person name="Dima B."/>
            <person name="Sanchez-Garcia M."/>
            <person name="Sanchez-Ramirez S."/>
            <person name="Szollosi G.J."/>
            <person name="Szarkandi J.G."/>
            <person name="Papp V."/>
            <person name="Albert L."/>
            <person name="Andreopoulos W."/>
            <person name="Angelini C."/>
            <person name="Antonin V."/>
            <person name="Barry K.W."/>
            <person name="Bougher N.L."/>
            <person name="Buchanan P."/>
            <person name="Buyck B."/>
            <person name="Bense V."/>
            <person name="Catcheside P."/>
            <person name="Chovatia M."/>
            <person name="Cooper J."/>
            <person name="Damon W."/>
            <person name="Desjardin D."/>
            <person name="Finy P."/>
            <person name="Geml J."/>
            <person name="Haridas S."/>
            <person name="Hughes K."/>
            <person name="Justo A."/>
            <person name="Karasinski D."/>
            <person name="Kautmanova I."/>
            <person name="Kiss B."/>
            <person name="Kocsube S."/>
            <person name="Kotiranta H."/>
            <person name="LaButti K.M."/>
            <person name="Lechner B.E."/>
            <person name="Liimatainen K."/>
            <person name="Lipzen A."/>
            <person name="Lukacs Z."/>
            <person name="Mihaltcheva S."/>
            <person name="Morgado L.N."/>
            <person name="Niskanen T."/>
            <person name="Noordeloos M.E."/>
            <person name="Ohm R.A."/>
            <person name="Ortiz-Santana B."/>
            <person name="Ovrebo C."/>
            <person name="Racz N."/>
            <person name="Riley R."/>
            <person name="Savchenko A."/>
            <person name="Shiryaev A."/>
            <person name="Soop K."/>
            <person name="Spirin V."/>
            <person name="Szebenyi C."/>
            <person name="Tomsovsky M."/>
            <person name="Tulloss R.E."/>
            <person name="Uehling J."/>
            <person name="Grigoriev I.V."/>
            <person name="Vagvolgyi C."/>
            <person name="Papp T."/>
            <person name="Martin F.M."/>
            <person name="Miettinen O."/>
            <person name="Hibbett D.S."/>
            <person name="Nagy L.G."/>
        </authorList>
    </citation>
    <scope>NUCLEOTIDE SEQUENCE [LARGE SCALE GENOMIC DNA]</scope>
    <source>
        <strain evidence="2 3">HHB13444</strain>
    </source>
</reference>
<proteinExistence type="predicted"/>